<dbReference type="InterPro" id="IPR011701">
    <property type="entry name" value="MFS"/>
</dbReference>
<dbReference type="InterPro" id="IPR036259">
    <property type="entry name" value="MFS_trans_sf"/>
</dbReference>
<dbReference type="GO" id="GO:0022857">
    <property type="term" value="F:transmembrane transporter activity"/>
    <property type="evidence" value="ECO:0007669"/>
    <property type="project" value="InterPro"/>
</dbReference>
<feature type="transmembrane region" description="Helical" evidence="6">
    <location>
        <begin position="439"/>
        <end position="459"/>
    </location>
</feature>
<feature type="transmembrane region" description="Helical" evidence="6">
    <location>
        <begin position="176"/>
        <end position="195"/>
    </location>
</feature>
<dbReference type="PANTHER" id="PTHR42718">
    <property type="entry name" value="MAJOR FACILITATOR SUPERFAMILY MULTIDRUG TRANSPORTER MFSC"/>
    <property type="match status" value="1"/>
</dbReference>
<dbReference type="PANTHER" id="PTHR42718:SF11">
    <property type="entry name" value="MAJOR FACILITATOR SUPERFAMILY (MFS) PROFILE DOMAIN-CONTAINING PROTEIN"/>
    <property type="match status" value="1"/>
</dbReference>
<evidence type="ECO:0000259" key="7">
    <source>
        <dbReference type="PROSITE" id="PS50850"/>
    </source>
</evidence>
<feature type="transmembrane region" description="Helical" evidence="6">
    <location>
        <begin position="243"/>
        <end position="261"/>
    </location>
</feature>
<feature type="compositionally biased region" description="Polar residues" evidence="5">
    <location>
        <begin position="566"/>
        <end position="582"/>
    </location>
</feature>
<feature type="transmembrane region" description="Helical" evidence="6">
    <location>
        <begin position="50"/>
        <end position="70"/>
    </location>
</feature>
<keyword evidence="9" id="KW-1185">Reference proteome</keyword>
<comment type="subcellular location">
    <subcellularLocation>
        <location evidence="1">Membrane</location>
        <topology evidence="1">Multi-pass membrane protein</topology>
    </subcellularLocation>
</comment>
<dbReference type="Gene3D" id="1.20.1250.20">
    <property type="entry name" value="MFS general substrate transporter like domains"/>
    <property type="match status" value="2"/>
</dbReference>
<reference evidence="8 9" key="1">
    <citation type="journal article" date="2015" name="Genome Announc.">
        <title>Genome sequence and annotation of Trichoderma parareesei, the ancestor of the cellulase producer Trichoderma reesei.</title>
        <authorList>
            <person name="Yang D."/>
            <person name="Pomraning K."/>
            <person name="Kopchinskiy A."/>
            <person name="Karimi Aghcheh R."/>
            <person name="Atanasova L."/>
            <person name="Chenthamara K."/>
            <person name="Baker S.E."/>
            <person name="Zhang R."/>
            <person name="Shen Q."/>
            <person name="Freitag M."/>
            <person name="Kubicek C.P."/>
            <person name="Druzhinina I.S."/>
        </authorList>
    </citation>
    <scope>NUCLEOTIDE SEQUENCE [LARGE SCALE GENOMIC DNA]</scope>
    <source>
        <strain evidence="8 9">CBS 125925</strain>
    </source>
</reference>
<evidence type="ECO:0000256" key="4">
    <source>
        <dbReference type="ARBA" id="ARBA00023136"/>
    </source>
</evidence>
<evidence type="ECO:0000256" key="6">
    <source>
        <dbReference type="SAM" id="Phobius"/>
    </source>
</evidence>
<accession>A0A2H2ZQU6</accession>
<keyword evidence="4 6" id="KW-0472">Membrane</keyword>
<proteinExistence type="predicted"/>
<feature type="region of interest" description="Disordered" evidence="5">
    <location>
        <begin position="548"/>
        <end position="582"/>
    </location>
</feature>
<feature type="compositionally biased region" description="Basic and acidic residues" evidence="5">
    <location>
        <begin position="554"/>
        <end position="565"/>
    </location>
</feature>
<keyword evidence="2 6" id="KW-0812">Transmembrane</keyword>
<dbReference type="Pfam" id="PF07690">
    <property type="entry name" value="MFS_1"/>
    <property type="match status" value="1"/>
</dbReference>
<protein>
    <submittedName>
        <fullName evidence="8">MFS permease</fullName>
    </submittedName>
</protein>
<dbReference type="InterPro" id="IPR020846">
    <property type="entry name" value="MFS_dom"/>
</dbReference>
<keyword evidence="3 6" id="KW-1133">Transmembrane helix</keyword>
<evidence type="ECO:0000256" key="3">
    <source>
        <dbReference type="ARBA" id="ARBA00022989"/>
    </source>
</evidence>
<feature type="transmembrane region" description="Helical" evidence="6">
    <location>
        <begin position="402"/>
        <end position="427"/>
    </location>
</feature>
<dbReference type="EMBL" id="LFMI01000380">
    <property type="protein sequence ID" value="OTA03085.1"/>
    <property type="molecule type" value="Genomic_DNA"/>
</dbReference>
<evidence type="ECO:0000313" key="9">
    <source>
        <dbReference type="Proteomes" id="UP000219286"/>
    </source>
</evidence>
<dbReference type="Proteomes" id="UP000219286">
    <property type="component" value="Unassembled WGS sequence"/>
</dbReference>
<dbReference type="AlphaFoldDB" id="A0A2H2ZQU6"/>
<feature type="transmembrane region" description="Helical" evidence="6">
    <location>
        <begin position="138"/>
        <end position="164"/>
    </location>
</feature>
<sequence length="582" mass="62997">MLAKDDKPGQGATVLVTDRDDELSQTVEEIDVEKLGRQRPAAFSSTFKEVAFVICILGSLSMADFIISGFQVVLPNLIEPLDIAPEAQTWPSSVLTLAAGAFLFPLGRLADMYGGYLLFNGGVVWCSVWSIIGGFTRNFIMLVICRAMLGLGAAAFLPAGISLLGRIYRPGPRKNIVFSLYGALAPLGFFAGIIVGGMAQDLLSWRWFFWLGGIISAVFALGTILTAPRDYEEARKMNVKMDWWGVFTTVPGLMLLIYALTDSANAPNGWASPQILVTLILGLIFLGAAVYVEGWVAEAPLIPADIFRVKCMKRMLLCLFITWGVFNIYLFYANFYIETILDKSPLLTATYFGPWAAGGLVLATTSGLILHLLSGKVLIVAAGVSKIIAVLMFAIMPDNPNYWAWIFPAMLCEAACVDVLWTVSNVFLTTSLPKNRQGLAGALISVMLFLGGAFFLAIADVAKQQFVLSGMDLKHQYKNVFWIGVGLAGVALIICIFMDLDKAGGALTVDEKALRKMSNASSETESDGESALGGVRVEPMLGVVVDSSQQTLAHGDEQTHDHGQTCDHTQPQEPEQDQKGTA</sequence>
<dbReference type="SUPFAM" id="SSF103473">
    <property type="entry name" value="MFS general substrate transporter"/>
    <property type="match status" value="1"/>
</dbReference>
<comment type="caution">
    <text evidence="8">The sequence shown here is derived from an EMBL/GenBank/DDBJ whole genome shotgun (WGS) entry which is preliminary data.</text>
</comment>
<feature type="transmembrane region" description="Helical" evidence="6">
    <location>
        <begin position="377"/>
        <end position="396"/>
    </location>
</feature>
<feature type="transmembrane region" description="Helical" evidence="6">
    <location>
        <begin position="273"/>
        <end position="296"/>
    </location>
</feature>
<feature type="transmembrane region" description="Helical" evidence="6">
    <location>
        <begin position="349"/>
        <end position="370"/>
    </location>
</feature>
<dbReference type="PROSITE" id="PS50850">
    <property type="entry name" value="MFS"/>
    <property type="match status" value="1"/>
</dbReference>
<dbReference type="GO" id="GO:0016020">
    <property type="term" value="C:membrane"/>
    <property type="evidence" value="ECO:0007669"/>
    <property type="project" value="UniProtKB-SubCell"/>
</dbReference>
<dbReference type="OrthoDB" id="5086884at2759"/>
<organism evidence="8 9">
    <name type="scientific">Trichoderma parareesei</name>
    <name type="common">Filamentous fungus</name>
    <dbReference type="NCBI Taxonomy" id="858221"/>
    <lineage>
        <taxon>Eukaryota</taxon>
        <taxon>Fungi</taxon>
        <taxon>Dikarya</taxon>
        <taxon>Ascomycota</taxon>
        <taxon>Pezizomycotina</taxon>
        <taxon>Sordariomycetes</taxon>
        <taxon>Hypocreomycetidae</taxon>
        <taxon>Hypocreales</taxon>
        <taxon>Hypocreaceae</taxon>
        <taxon>Trichoderma</taxon>
    </lineage>
</organism>
<feature type="transmembrane region" description="Helical" evidence="6">
    <location>
        <begin position="479"/>
        <end position="498"/>
    </location>
</feature>
<evidence type="ECO:0000256" key="1">
    <source>
        <dbReference type="ARBA" id="ARBA00004141"/>
    </source>
</evidence>
<gene>
    <name evidence="8" type="ORF">A9Z42_0035130</name>
</gene>
<feature type="domain" description="Major facilitator superfamily (MFS) profile" evidence="7">
    <location>
        <begin position="50"/>
        <end position="503"/>
    </location>
</feature>
<feature type="transmembrane region" description="Helical" evidence="6">
    <location>
        <begin position="316"/>
        <end position="337"/>
    </location>
</feature>
<feature type="transmembrane region" description="Helical" evidence="6">
    <location>
        <begin position="207"/>
        <end position="227"/>
    </location>
</feature>
<evidence type="ECO:0000256" key="2">
    <source>
        <dbReference type="ARBA" id="ARBA00022692"/>
    </source>
</evidence>
<feature type="transmembrane region" description="Helical" evidence="6">
    <location>
        <begin position="113"/>
        <end position="132"/>
    </location>
</feature>
<feature type="transmembrane region" description="Helical" evidence="6">
    <location>
        <begin position="90"/>
        <end position="106"/>
    </location>
</feature>
<evidence type="ECO:0000313" key="8">
    <source>
        <dbReference type="EMBL" id="OTA03085.1"/>
    </source>
</evidence>
<name>A0A2H2ZQU6_TRIPA</name>
<evidence type="ECO:0000256" key="5">
    <source>
        <dbReference type="SAM" id="MobiDB-lite"/>
    </source>
</evidence>